<proteinExistence type="predicted"/>
<reference evidence="2 3" key="1">
    <citation type="submission" date="2015-10" db="EMBL/GenBank/DDBJ databases">
        <title>Corynebacteirum lowii and Corynebacterium oculi species nova, derived from human clinical disease and and emended description of Corynebacterium mastiditis.</title>
        <authorList>
            <person name="Bernard K."/>
            <person name="Pacheco A.L."/>
            <person name="Mcdougall C."/>
            <person name="Burtx T."/>
            <person name="Weibe D."/>
            <person name="Tyler S."/>
            <person name="Olson A.B."/>
            <person name="Cnockaert M."/>
            <person name="Eguchi H."/>
            <person name="Kuwahara T."/>
            <person name="Nakayama-Imaohji H."/>
            <person name="Boudewijins M."/>
            <person name="Van Hoecke F."/>
            <person name="Bernier A.-M."/>
            <person name="Vandamme P."/>
        </authorList>
    </citation>
    <scope>NUCLEOTIDE SEQUENCE [LARGE SCALE GENOMIC DNA]</scope>
    <source>
        <strain evidence="2 3">NML 130210</strain>
    </source>
</reference>
<dbReference type="AlphaFoldDB" id="A0A0Q0TZJ3"/>
<keyword evidence="1" id="KW-1133">Transmembrane helix</keyword>
<comment type="caution">
    <text evidence="2">The sequence shown here is derived from an EMBL/GenBank/DDBJ whole genome shotgun (WGS) entry which is preliminary data.</text>
</comment>
<evidence type="ECO:0000256" key="1">
    <source>
        <dbReference type="SAM" id="Phobius"/>
    </source>
</evidence>
<feature type="transmembrane region" description="Helical" evidence="1">
    <location>
        <begin position="37"/>
        <end position="55"/>
    </location>
</feature>
<dbReference type="Proteomes" id="UP000050517">
    <property type="component" value="Unassembled WGS sequence"/>
</dbReference>
<name>A0A0Q0TZJ3_9CORY</name>
<dbReference type="EMBL" id="LKST01000002">
    <property type="protein sequence ID" value="KQB84702.1"/>
    <property type="molecule type" value="Genomic_DNA"/>
</dbReference>
<dbReference type="PATRIC" id="fig|1544416.3.peg.1519"/>
<evidence type="ECO:0000313" key="2">
    <source>
        <dbReference type="EMBL" id="KQB84702.1"/>
    </source>
</evidence>
<evidence type="ECO:0000313" key="3">
    <source>
        <dbReference type="Proteomes" id="UP000050517"/>
    </source>
</evidence>
<dbReference type="RefSeq" id="WP_055122588.1">
    <property type="nucleotide sequence ID" value="NZ_LKST01000002.1"/>
</dbReference>
<organism evidence="2 3">
    <name type="scientific">Corynebacterium oculi</name>
    <dbReference type="NCBI Taxonomy" id="1544416"/>
    <lineage>
        <taxon>Bacteria</taxon>
        <taxon>Bacillati</taxon>
        <taxon>Actinomycetota</taxon>
        <taxon>Actinomycetes</taxon>
        <taxon>Mycobacteriales</taxon>
        <taxon>Corynebacteriaceae</taxon>
        <taxon>Corynebacterium</taxon>
    </lineage>
</organism>
<accession>A0A0Q0TZJ3</accession>
<gene>
    <name evidence="2" type="ORF">Cocul_01513</name>
</gene>
<protein>
    <submittedName>
        <fullName evidence="2">Uncharacterized protein</fullName>
    </submittedName>
</protein>
<dbReference type="STRING" id="1544416.Cocul_01513"/>
<keyword evidence="1" id="KW-0812">Transmembrane</keyword>
<keyword evidence="1" id="KW-0472">Membrane</keyword>
<feature type="transmembrane region" description="Helical" evidence="1">
    <location>
        <begin position="75"/>
        <end position="102"/>
    </location>
</feature>
<sequence>MLNRQNYRYADAFGAGALIFASSMIQDHGWQDFLHDPWYPFTYGAWFLIALFFSLRRAGREAKEGHPPRPLTRVLAYYAAALLVFLALPGTAGRLVLAALSLGNFFNPPVPLPQRA</sequence>
<feature type="transmembrane region" description="Helical" evidence="1">
    <location>
        <begin position="7"/>
        <end position="25"/>
    </location>
</feature>
<keyword evidence="3" id="KW-1185">Reference proteome</keyword>